<evidence type="ECO:0000256" key="1">
    <source>
        <dbReference type="SAM" id="MobiDB-lite"/>
    </source>
</evidence>
<dbReference type="PROSITE" id="PS51257">
    <property type="entry name" value="PROKAR_LIPOPROTEIN"/>
    <property type="match status" value="1"/>
</dbReference>
<dbReference type="RefSeq" id="WP_380793298.1">
    <property type="nucleotide sequence ID" value="NZ_JBHRVU010000004.1"/>
</dbReference>
<evidence type="ECO:0000313" key="3">
    <source>
        <dbReference type="Proteomes" id="UP001595681"/>
    </source>
</evidence>
<protein>
    <recommendedName>
        <fullName evidence="4">Lipoprotein</fullName>
    </recommendedName>
</protein>
<gene>
    <name evidence="2" type="ORF">ACFOKF_03850</name>
</gene>
<feature type="region of interest" description="Disordered" evidence="1">
    <location>
        <begin position="43"/>
        <end position="66"/>
    </location>
</feature>
<organism evidence="2 3">
    <name type="scientific">Sphingobium rhizovicinum</name>
    <dbReference type="NCBI Taxonomy" id="432308"/>
    <lineage>
        <taxon>Bacteria</taxon>
        <taxon>Pseudomonadati</taxon>
        <taxon>Pseudomonadota</taxon>
        <taxon>Alphaproteobacteria</taxon>
        <taxon>Sphingomonadales</taxon>
        <taxon>Sphingomonadaceae</taxon>
        <taxon>Sphingobium</taxon>
    </lineage>
</organism>
<name>A0ABV7NAS0_9SPHN</name>
<reference evidence="3" key="1">
    <citation type="journal article" date="2019" name="Int. J. Syst. Evol. Microbiol.">
        <title>The Global Catalogue of Microorganisms (GCM) 10K type strain sequencing project: providing services to taxonomists for standard genome sequencing and annotation.</title>
        <authorList>
            <consortium name="The Broad Institute Genomics Platform"/>
            <consortium name="The Broad Institute Genome Sequencing Center for Infectious Disease"/>
            <person name="Wu L."/>
            <person name="Ma J."/>
        </authorList>
    </citation>
    <scope>NUCLEOTIDE SEQUENCE [LARGE SCALE GENOMIC DNA]</scope>
    <source>
        <strain evidence="3">CCM 7491</strain>
    </source>
</reference>
<keyword evidence="3" id="KW-1185">Reference proteome</keyword>
<dbReference type="EMBL" id="JBHRVU010000004">
    <property type="protein sequence ID" value="MFC3440340.1"/>
    <property type="molecule type" value="Genomic_DNA"/>
</dbReference>
<proteinExistence type="predicted"/>
<evidence type="ECO:0000313" key="2">
    <source>
        <dbReference type="EMBL" id="MFC3440340.1"/>
    </source>
</evidence>
<accession>A0ABV7NAS0</accession>
<sequence length="164" mass="17256">MIRFLPLPLLLLAAACDRQQNDAAQQPGVVTNIVDQALPQTRPADAPANAMAPLEPAAGVDGPPPPAAPDGLIPVAFQGRWAGEAERCGDRAAALELTVAPDQLIFHESVGTVKAVREGADGRVAVDASFTGEGQSWQRTVEMRRTGDRLIVTNDGAAVTRKRC</sequence>
<dbReference type="Proteomes" id="UP001595681">
    <property type="component" value="Unassembled WGS sequence"/>
</dbReference>
<comment type="caution">
    <text evidence="2">The sequence shown here is derived from an EMBL/GenBank/DDBJ whole genome shotgun (WGS) entry which is preliminary data.</text>
</comment>
<evidence type="ECO:0008006" key="4">
    <source>
        <dbReference type="Google" id="ProtNLM"/>
    </source>
</evidence>